<proteinExistence type="predicted"/>
<dbReference type="OrthoDB" id="45963at2759"/>
<evidence type="ECO:0000313" key="2">
    <source>
        <dbReference type="EMBL" id="GCC38585.1"/>
    </source>
</evidence>
<dbReference type="OMA" id="MWIVSES"/>
<keyword evidence="3" id="KW-1185">Reference proteome</keyword>
<dbReference type="Pfam" id="PF14774">
    <property type="entry name" value="FAM177"/>
    <property type="match status" value="1"/>
</dbReference>
<evidence type="ECO:0000256" key="1">
    <source>
        <dbReference type="SAM" id="MobiDB-lite"/>
    </source>
</evidence>
<dbReference type="EMBL" id="BEZZ01001213">
    <property type="protein sequence ID" value="GCC38585.1"/>
    <property type="molecule type" value="Genomic_DNA"/>
</dbReference>
<dbReference type="AlphaFoldDB" id="A0A401T7K1"/>
<sequence length="187" mass="21865">MWIVSESPVETEKSEPEDLKAEKKQPRRFIHFSNGDIMEEYSTEEESEEEQQVSEKVNPSTLSWNHFLVFWVMKFARISLFTCDFLGEKLANLFGLTSAKYQYAVDEYYSVQDQEGYEDGDEMTIVEDEKMNERQHLPLQNFQYGTLDTMERSGIASSDDCKHTVCYENEAMEDNADINDQIKMDNN</sequence>
<dbReference type="STRING" id="137246.A0A401T7K1"/>
<feature type="region of interest" description="Disordered" evidence="1">
    <location>
        <begin position="1"/>
        <end position="24"/>
    </location>
</feature>
<dbReference type="PANTHER" id="PTHR31206">
    <property type="entry name" value="LP10445P"/>
    <property type="match status" value="1"/>
</dbReference>
<dbReference type="Proteomes" id="UP000287033">
    <property type="component" value="Unassembled WGS sequence"/>
</dbReference>
<protein>
    <recommendedName>
        <fullName evidence="4">Family with sequence similarity 177 member A1</fullName>
    </recommendedName>
</protein>
<name>A0A401T7K1_CHIPU</name>
<reference evidence="2 3" key="1">
    <citation type="journal article" date="2018" name="Nat. Ecol. Evol.">
        <title>Shark genomes provide insights into elasmobranch evolution and the origin of vertebrates.</title>
        <authorList>
            <person name="Hara Y"/>
            <person name="Yamaguchi K"/>
            <person name="Onimaru K"/>
            <person name="Kadota M"/>
            <person name="Koyanagi M"/>
            <person name="Keeley SD"/>
            <person name="Tatsumi K"/>
            <person name="Tanaka K"/>
            <person name="Motone F"/>
            <person name="Kageyama Y"/>
            <person name="Nozu R"/>
            <person name="Adachi N"/>
            <person name="Nishimura O"/>
            <person name="Nakagawa R"/>
            <person name="Tanegashima C"/>
            <person name="Kiyatake I"/>
            <person name="Matsumoto R"/>
            <person name="Murakumo K"/>
            <person name="Nishida K"/>
            <person name="Terakita A"/>
            <person name="Kuratani S"/>
            <person name="Sato K"/>
            <person name="Hyodo S Kuraku.S."/>
        </authorList>
    </citation>
    <scope>NUCLEOTIDE SEQUENCE [LARGE SCALE GENOMIC DNA]</scope>
</reference>
<feature type="compositionally biased region" description="Basic and acidic residues" evidence="1">
    <location>
        <begin position="10"/>
        <end position="24"/>
    </location>
</feature>
<comment type="caution">
    <text evidence="2">The sequence shown here is derived from an EMBL/GenBank/DDBJ whole genome shotgun (WGS) entry which is preliminary data.</text>
</comment>
<evidence type="ECO:0000313" key="3">
    <source>
        <dbReference type="Proteomes" id="UP000287033"/>
    </source>
</evidence>
<evidence type="ECO:0008006" key="4">
    <source>
        <dbReference type="Google" id="ProtNLM"/>
    </source>
</evidence>
<dbReference type="InterPro" id="IPR028260">
    <property type="entry name" value="FAM177"/>
</dbReference>
<dbReference type="PANTHER" id="PTHR31206:SF9">
    <property type="entry name" value="PROTEIN FAM177B"/>
    <property type="match status" value="1"/>
</dbReference>
<accession>A0A401T7K1</accession>
<gene>
    <name evidence="2" type="ORF">chiPu_0017100</name>
</gene>
<organism evidence="2 3">
    <name type="scientific">Chiloscyllium punctatum</name>
    <name type="common">Brownbanded bambooshark</name>
    <name type="synonym">Hemiscyllium punctatum</name>
    <dbReference type="NCBI Taxonomy" id="137246"/>
    <lineage>
        <taxon>Eukaryota</taxon>
        <taxon>Metazoa</taxon>
        <taxon>Chordata</taxon>
        <taxon>Craniata</taxon>
        <taxon>Vertebrata</taxon>
        <taxon>Chondrichthyes</taxon>
        <taxon>Elasmobranchii</taxon>
        <taxon>Galeomorphii</taxon>
        <taxon>Galeoidea</taxon>
        <taxon>Orectolobiformes</taxon>
        <taxon>Hemiscylliidae</taxon>
        <taxon>Chiloscyllium</taxon>
    </lineage>
</organism>